<dbReference type="GeneID" id="96001485"/>
<dbReference type="PRINTS" id="PR00385">
    <property type="entry name" value="P450"/>
</dbReference>
<keyword evidence="1" id="KW-0349">Heme</keyword>
<reference evidence="4 5" key="1">
    <citation type="journal article" date="2020" name="Microbiol. Resour. Announc.">
        <title>Draft Genome Sequence of a Cladosporium Species Isolated from the Mesophotic Ascidian Didemnum maculosum.</title>
        <authorList>
            <person name="Gioti A."/>
            <person name="Siaperas R."/>
            <person name="Nikolaivits E."/>
            <person name="Le Goff G."/>
            <person name="Ouazzani J."/>
            <person name="Kotoulas G."/>
            <person name="Topakas E."/>
        </authorList>
    </citation>
    <scope>NUCLEOTIDE SEQUENCE [LARGE SCALE GENOMIC DNA]</scope>
    <source>
        <strain evidence="4 5">TM138-S3</strain>
    </source>
</reference>
<dbReference type="EMBL" id="JAAQHG020000001">
    <property type="protein sequence ID" value="KAL1591275.1"/>
    <property type="molecule type" value="Genomic_DNA"/>
</dbReference>
<dbReference type="InterPro" id="IPR036396">
    <property type="entry name" value="Cyt_P450_sf"/>
</dbReference>
<dbReference type="Proteomes" id="UP000803884">
    <property type="component" value="Unassembled WGS sequence"/>
</dbReference>
<evidence type="ECO:0000256" key="3">
    <source>
        <dbReference type="SAM" id="Phobius"/>
    </source>
</evidence>
<keyword evidence="1" id="KW-0479">Metal-binding</keyword>
<dbReference type="PANTHER" id="PTHR24305">
    <property type="entry name" value="CYTOCHROME P450"/>
    <property type="match status" value="1"/>
</dbReference>
<protein>
    <recommendedName>
        <fullName evidence="6">Cytochrome P450 monooxygenase</fullName>
    </recommendedName>
</protein>
<feature type="compositionally biased region" description="Basic and acidic residues" evidence="2">
    <location>
        <begin position="202"/>
        <end position="214"/>
    </location>
</feature>
<dbReference type="Gene3D" id="1.10.630.10">
    <property type="entry name" value="Cytochrome P450"/>
    <property type="match status" value="1"/>
</dbReference>
<dbReference type="AlphaFoldDB" id="A0AB34L7S3"/>
<evidence type="ECO:0000256" key="1">
    <source>
        <dbReference type="PIRSR" id="PIRSR602401-1"/>
    </source>
</evidence>
<keyword evidence="3" id="KW-1133">Transmembrane helix</keyword>
<dbReference type="GO" id="GO:0016705">
    <property type="term" value="F:oxidoreductase activity, acting on paired donors, with incorporation or reduction of molecular oxygen"/>
    <property type="evidence" value="ECO:0007669"/>
    <property type="project" value="InterPro"/>
</dbReference>
<comment type="caution">
    <text evidence="4">The sequence shown here is derived from an EMBL/GenBank/DDBJ whole genome shotgun (WGS) entry which is preliminary data.</text>
</comment>
<evidence type="ECO:0000256" key="2">
    <source>
        <dbReference type="SAM" id="MobiDB-lite"/>
    </source>
</evidence>
<dbReference type="InterPro" id="IPR002401">
    <property type="entry name" value="Cyt_P450_E_grp-I"/>
</dbReference>
<feature type="transmembrane region" description="Helical" evidence="3">
    <location>
        <begin position="30"/>
        <end position="52"/>
    </location>
</feature>
<feature type="binding site" description="axial binding residue" evidence="1">
    <location>
        <position position="501"/>
    </location>
    <ligand>
        <name>heme</name>
        <dbReference type="ChEBI" id="CHEBI:30413"/>
    </ligand>
    <ligandPart>
        <name>Fe</name>
        <dbReference type="ChEBI" id="CHEBI:18248"/>
    </ligandPart>
</feature>
<evidence type="ECO:0008006" key="6">
    <source>
        <dbReference type="Google" id="ProtNLM"/>
    </source>
</evidence>
<dbReference type="Pfam" id="PF00067">
    <property type="entry name" value="p450"/>
    <property type="match status" value="1"/>
</dbReference>
<dbReference type="SUPFAM" id="SSF48264">
    <property type="entry name" value="Cytochrome P450"/>
    <property type="match status" value="1"/>
</dbReference>
<dbReference type="InterPro" id="IPR050121">
    <property type="entry name" value="Cytochrome_P450_monoxygenase"/>
</dbReference>
<organism evidence="4 5">
    <name type="scientific">Cladosporium halotolerans</name>
    <dbReference type="NCBI Taxonomy" id="1052096"/>
    <lineage>
        <taxon>Eukaryota</taxon>
        <taxon>Fungi</taxon>
        <taxon>Dikarya</taxon>
        <taxon>Ascomycota</taxon>
        <taxon>Pezizomycotina</taxon>
        <taxon>Dothideomycetes</taxon>
        <taxon>Dothideomycetidae</taxon>
        <taxon>Cladosporiales</taxon>
        <taxon>Cladosporiaceae</taxon>
        <taxon>Cladosporium</taxon>
    </lineage>
</organism>
<keyword evidence="3" id="KW-0812">Transmembrane</keyword>
<evidence type="ECO:0000313" key="5">
    <source>
        <dbReference type="Proteomes" id="UP000803884"/>
    </source>
</evidence>
<dbReference type="InterPro" id="IPR001128">
    <property type="entry name" value="Cyt_P450"/>
</dbReference>
<comment type="cofactor">
    <cofactor evidence="1">
        <name>heme</name>
        <dbReference type="ChEBI" id="CHEBI:30413"/>
    </cofactor>
</comment>
<name>A0AB34L7S3_9PEZI</name>
<dbReference type="RefSeq" id="XP_069234380.1">
    <property type="nucleotide sequence ID" value="XM_069368647.1"/>
</dbReference>
<dbReference type="FunFam" id="1.10.630.10:FF:000051">
    <property type="entry name" value="Cytochrome P450 monooxygenase (Fum15)"/>
    <property type="match status" value="1"/>
</dbReference>
<feature type="region of interest" description="Disordered" evidence="2">
    <location>
        <begin position="197"/>
        <end position="221"/>
    </location>
</feature>
<sequence>MPTITQLLLFSAAASVLTRAYAPAYSIGYASNFFLLFLALVFTKLAWSIFIYPKLFSPLRHLPTPSDNDFFTGQTKAVFREASSRPMRRWIETVANDGLIYYSVWFRQRVLVTNPKTLAEVLVTKNYEFIKPGHVRDSLERILGVGLLLAEGDEHKRQRKDLMPAFNFRHVKDLYPVFWDKSREMVEHLKAVSKSTAPSSEKLGKSVTDPEKAAADAPTHAPGAIEVGEWSSRATLDIIGKAGMGRDFDALSNPNNELNRHYQNVFSLGRGSGKYWQIAGFFIPFWILKNIPNKRNQEILEAQAYIKRTCRDLIKGKRQAMEEKKTTGIDIISVALESGGFSDEDLVNQMMTFLVAGHETTSTALIWGIYLLCRNPTIQQKLRAEIRSHLPSLDHPITPSALDSCHYLHAVSAEILRLWSPVTLTMRIAAHDATLAGHFIPKNTHVILSPYAINTSTTLWGPDALDFKPERWLDADGSANNRGGAESNYAFLTFLHGPRSCIGQRFAQAEFACLLAAWVGTFETRFEEGSELAKGQGEPEVQGGITSKPKGGLWVQLEEVGGW</sequence>
<keyword evidence="5" id="KW-1185">Reference proteome</keyword>
<accession>A0AB34L7S3</accession>
<evidence type="ECO:0000313" key="4">
    <source>
        <dbReference type="EMBL" id="KAL1591275.1"/>
    </source>
</evidence>
<keyword evidence="3" id="KW-0472">Membrane</keyword>
<proteinExistence type="predicted"/>
<dbReference type="PRINTS" id="PR00463">
    <property type="entry name" value="EP450I"/>
</dbReference>
<keyword evidence="1" id="KW-0408">Iron</keyword>
<dbReference type="PANTHER" id="PTHR24305:SF227">
    <property type="entry name" value="P450, PUTATIVE (EUROFUNG)-RELATED"/>
    <property type="match status" value="1"/>
</dbReference>
<dbReference type="GO" id="GO:0005506">
    <property type="term" value="F:iron ion binding"/>
    <property type="evidence" value="ECO:0007669"/>
    <property type="project" value="InterPro"/>
</dbReference>
<dbReference type="CDD" id="cd11069">
    <property type="entry name" value="CYP_FUM15-like"/>
    <property type="match status" value="1"/>
</dbReference>
<gene>
    <name evidence="4" type="ORF">WHR41_00041</name>
</gene>
<dbReference type="GO" id="GO:0020037">
    <property type="term" value="F:heme binding"/>
    <property type="evidence" value="ECO:0007669"/>
    <property type="project" value="InterPro"/>
</dbReference>
<dbReference type="GO" id="GO:0004497">
    <property type="term" value="F:monooxygenase activity"/>
    <property type="evidence" value="ECO:0007669"/>
    <property type="project" value="InterPro"/>
</dbReference>